<dbReference type="AlphaFoldDB" id="A0A382KEI6"/>
<evidence type="ECO:0000256" key="3">
    <source>
        <dbReference type="ARBA" id="ARBA00023125"/>
    </source>
</evidence>
<dbReference type="InterPro" id="IPR002104">
    <property type="entry name" value="Integrase_catalytic"/>
</dbReference>
<evidence type="ECO:0000256" key="2">
    <source>
        <dbReference type="ARBA" id="ARBA00022908"/>
    </source>
</evidence>
<evidence type="ECO:0008006" key="8">
    <source>
        <dbReference type="Google" id="ProtNLM"/>
    </source>
</evidence>
<comment type="similarity">
    <text evidence="1">Belongs to the 'phage' integrase family.</text>
</comment>
<dbReference type="GO" id="GO:0015074">
    <property type="term" value="P:DNA integration"/>
    <property type="evidence" value="ECO:0007669"/>
    <property type="project" value="UniProtKB-KW"/>
</dbReference>
<feature type="domain" description="Core-binding (CB)" evidence="6">
    <location>
        <begin position="66"/>
        <end position="156"/>
    </location>
</feature>
<dbReference type="Pfam" id="PF00589">
    <property type="entry name" value="Phage_integrase"/>
    <property type="match status" value="1"/>
</dbReference>
<protein>
    <recommendedName>
        <fullName evidence="8">Tyr recombinase domain-containing protein</fullName>
    </recommendedName>
</protein>
<dbReference type="InterPro" id="IPR004107">
    <property type="entry name" value="Integrase_SAM-like_N"/>
</dbReference>
<evidence type="ECO:0000313" key="7">
    <source>
        <dbReference type="EMBL" id="SVC23414.1"/>
    </source>
</evidence>
<dbReference type="PANTHER" id="PTHR30349">
    <property type="entry name" value="PHAGE INTEGRASE-RELATED"/>
    <property type="match status" value="1"/>
</dbReference>
<dbReference type="Pfam" id="PF14659">
    <property type="entry name" value="Phage_int_SAM_3"/>
    <property type="match status" value="1"/>
</dbReference>
<dbReference type="PROSITE" id="PS51900">
    <property type="entry name" value="CB"/>
    <property type="match status" value="1"/>
</dbReference>
<dbReference type="PANTHER" id="PTHR30349:SF64">
    <property type="entry name" value="PROPHAGE INTEGRASE INTD-RELATED"/>
    <property type="match status" value="1"/>
</dbReference>
<keyword evidence="2" id="KW-0229">DNA integration</keyword>
<feature type="domain" description="Tyr recombinase" evidence="5">
    <location>
        <begin position="177"/>
        <end position="365"/>
    </location>
</feature>
<organism evidence="7">
    <name type="scientific">marine metagenome</name>
    <dbReference type="NCBI Taxonomy" id="408172"/>
    <lineage>
        <taxon>unclassified sequences</taxon>
        <taxon>metagenomes</taxon>
        <taxon>ecological metagenomes</taxon>
    </lineage>
</organism>
<proteinExistence type="inferred from homology"/>
<dbReference type="EMBL" id="UINC01080460">
    <property type="protein sequence ID" value="SVC23414.1"/>
    <property type="molecule type" value="Genomic_DNA"/>
</dbReference>
<dbReference type="InterPro" id="IPR010998">
    <property type="entry name" value="Integrase_recombinase_N"/>
</dbReference>
<dbReference type="SUPFAM" id="SSF56349">
    <property type="entry name" value="DNA breaking-rejoining enzymes"/>
    <property type="match status" value="1"/>
</dbReference>
<dbReference type="GO" id="GO:0006310">
    <property type="term" value="P:DNA recombination"/>
    <property type="evidence" value="ECO:0007669"/>
    <property type="project" value="UniProtKB-KW"/>
</dbReference>
<keyword evidence="3" id="KW-0238">DNA-binding</keyword>
<dbReference type="GO" id="GO:0003677">
    <property type="term" value="F:DNA binding"/>
    <property type="evidence" value="ECO:0007669"/>
    <property type="project" value="UniProtKB-KW"/>
</dbReference>
<dbReference type="InterPro" id="IPR011010">
    <property type="entry name" value="DNA_brk_join_enz"/>
</dbReference>
<sequence length="373" mass="41512">MRRVHREIKVNKLGPNLFESRVTIGYHPNGNQKRKKVRGRTISEVRRKVEDLRQQVDWGRLVDLTTTLAEYVERWAAGTLAVEDIRQNTKDDYLWQLDKYVLPYLGRYRLTDLSPQIIEKWQADLLASGGEEQNGLSSNTVRLARISLSKALTAATAHGLISRNPVALAKGPRKSEYKCKALTAEQANALIDASSGWLRVAIIVGVKTGLRPGEVAALQWSDINFKSGYLSVNHSSHSIRGGGVELRPPKTESSRRMVPIAADLESVLQDWRKTQAEIGISPFVVTVEGRPLRRDTFTQAFGRLARKCNIEATPHGLRHTFATALLEDGKPTAHVAELLGDSEATVANVYSHVLRPKVELREAIQTAIPINLP</sequence>
<dbReference type="CDD" id="cd01189">
    <property type="entry name" value="INT_ICEBs1_C_like"/>
    <property type="match status" value="1"/>
</dbReference>
<dbReference type="InterPro" id="IPR044068">
    <property type="entry name" value="CB"/>
</dbReference>
<dbReference type="Gene3D" id="1.10.443.10">
    <property type="entry name" value="Intergrase catalytic core"/>
    <property type="match status" value="1"/>
</dbReference>
<name>A0A382KEI6_9ZZZZ</name>
<evidence type="ECO:0000256" key="1">
    <source>
        <dbReference type="ARBA" id="ARBA00008857"/>
    </source>
</evidence>
<dbReference type="PROSITE" id="PS51898">
    <property type="entry name" value="TYR_RECOMBINASE"/>
    <property type="match status" value="1"/>
</dbReference>
<evidence type="ECO:0000259" key="6">
    <source>
        <dbReference type="PROSITE" id="PS51900"/>
    </source>
</evidence>
<accession>A0A382KEI6</accession>
<dbReference type="Gene3D" id="1.10.150.130">
    <property type="match status" value="1"/>
</dbReference>
<evidence type="ECO:0000259" key="5">
    <source>
        <dbReference type="PROSITE" id="PS51898"/>
    </source>
</evidence>
<evidence type="ECO:0000256" key="4">
    <source>
        <dbReference type="ARBA" id="ARBA00023172"/>
    </source>
</evidence>
<dbReference type="InterPro" id="IPR013762">
    <property type="entry name" value="Integrase-like_cat_sf"/>
</dbReference>
<gene>
    <name evidence="7" type="ORF">METZ01_LOCUS276268</name>
</gene>
<dbReference type="InterPro" id="IPR050090">
    <property type="entry name" value="Tyrosine_recombinase_XerCD"/>
</dbReference>
<keyword evidence="4" id="KW-0233">DNA recombination</keyword>
<reference evidence="7" key="1">
    <citation type="submission" date="2018-05" db="EMBL/GenBank/DDBJ databases">
        <authorList>
            <person name="Lanie J.A."/>
            <person name="Ng W.-L."/>
            <person name="Kazmierczak K.M."/>
            <person name="Andrzejewski T.M."/>
            <person name="Davidsen T.M."/>
            <person name="Wayne K.J."/>
            <person name="Tettelin H."/>
            <person name="Glass J.I."/>
            <person name="Rusch D."/>
            <person name="Podicherti R."/>
            <person name="Tsui H.-C.T."/>
            <person name="Winkler M.E."/>
        </authorList>
    </citation>
    <scope>NUCLEOTIDE SEQUENCE</scope>
</reference>